<feature type="compositionally biased region" description="Basic residues" evidence="1">
    <location>
        <begin position="160"/>
        <end position="171"/>
    </location>
</feature>
<reference evidence="2 3" key="1">
    <citation type="journal article" date="2016" name="Mol. Biol. Evol.">
        <title>Comparative Genomics of Early-Diverging Mushroom-Forming Fungi Provides Insights into the Origins of Lignocellulose Decay Capabilities.</title>
        <authorList>
            <person name="Nagy L.G."/>
            <person name="Riley R."/>
            <person name="Tritt A."/>
            <person name="Adam C."/>
            <person name="Daum C."/>
            <person name="Floudas D."/>
            <person name="Sun H."/>
            <person name="Yadav J.S."/>
            <person name="Pangilinan J."/>
            <person name="Larsson K.H."/>
            <person name="Matsuura K."/>
            <person name="Barry K."/>
            <person name="Labutti K."/>
            <person name="Kuo R."/>
            <person name="Ohm R.A."/>
            <person name="Bhattacharya S.S."/>
            <person name="Shirouzu T."/>
            <person name="Yoshinaga Y."/>
            <person name="Martin F.M."/>
            <person name="Grigoriev I.V."/>
            <person name="Hibbett D.S."/>
        </authorList>
    </citation>
    <scope>NUCLEOTIDE SEQUENCE [LARGE SCALE GENOMIC DNA]</scope>
    <source>
        <strain evidence="2 3">HHB12029</strain>
    </source>
</reference>
<accession>A0A165Q6J0</accession>
<organism evidence="2 3">
    <name type="scientific">Exidia glandulosa HHB12029</name>
    <dbReference type="NCBI Taxonomy" id="1314781"/>
    <lineage>
        <taxon>Eukaryota</taxon>
        <taxon>Fungi</taxon>
        <taxon>Dikarya</taxon>
        <taxon>Basidiomycota</taxon>
        <taxon>Agaricomycotina</taxon>
        <taxon>Agaricomycetes</taxon>
        <taxon>Auriculariales</taxon>
        <taxon>Exidiaceae</taxon>
        <taxon>Exidia</taxon>
    </lineage>
</organism>
<dbReference type="InParanoid" id="A0A165Q6J0"/>
<evidence type="ECO:0000256" key="1">
    <source>
        <dbReference type="SAM" id="MobiDB-lite"/>
    </source>
</evidence>
<sequence>MTRSHDGLMAAKTAEDFVWTDGRGACGRTLVSKSAAEKMRMLPRAQAQSVPPSPSTCNEPQSLHANLEPVTTTSSSDCIDRAATEQATPEVQGGILANQGSEHNEISVAKACLISDPVNQTVPTVTRVVTEEPVPQPGGSSSAAAAELAATRTRTKLHVRSLHSPVTKHARANAPRGVAATDVPAG</sequence>
<feature type="compositionally biased region" description="Low complexity" evidence="1">
    <location>
        <begin position="140"/>
        <end position="150"/>
    </location>
</feature>
<keyword evidence="3" id="KW-1185">Reference proteome</keyword>
<proteinExistence type="predicted"/>
<evidence type="ECO:0000313" key="3">
    <source>
        <dbReference type="Proteomes" id="UP000077266"/>
    </source>
</evidence>
<dbReference type="Proteomes" id="UP000077266">
    <property type="component" value="Unassembled WGS sequence"/>
</dbReference>
<dbReference type="AlphaFoldDB" id="A0A165Q6J0"/>
<protein>
    <submittedName>
        <fullName evidence="2">Uncharacterized protein</fullName>
    </submittedName>
</protein>
<dbReference type="EMBL" id="KV425884">
    <property type="protein sequence ID" value="KZW03156.1"/>
    <property type="molecule type" value="Genomic_DNA"/>
</dbReference>
<gene>
    <name evidence="2" type="ORF">EXIGLDRAFT_240655</name>
</gene>
<name>A0A165Q6J0_EXIGL</name>
<feature type="region of interest" description="Disordered" evidence="1">
    <location>
        <begin position="160"/>
        <end position="186"/>
    </location>
</feature>
<feature type="region of interest" description="Disordered" evidence="1">
    <location>
        <begin position="132"/>
        <end position="151"/>
    </location>
</feature>
<evidence type="ECO:0000313" key="2">
    <source>
        <dbReference type="EMBL" id="KZW03156.1"/>
    </source>
</evidence>